<dbReference type="AlphaFoldDB" id="A0A0J1HJ37"/>
<dbReference type="CDD" id="cd12797">
    <property type="entry name" value="M23_peptidase"/>
    <property type="match status" value="1"/>
</dbReference>
<dbReference type="Pfam" id="PF01551">
    <property type="entry name" value="Peptidase_M23"/>
    <property type="match status" value="1"/>
</dbReference>
<proteinExistence type="predicted"/>
<organism evidence="5 6">
    <name type="scientific">Photobacterium ganghwense</name>
    <dbReference type="NCBI Taxonomy" id="320778"/>
    <lineage>
        <taxon>Bacteria</taxon>
        <taxon>Pseudomonadati</taxon>
        <taxon>Pseudomonadota</taxon>
        <taxon>Gammaproteobacteria</taxon>
        <taxon>Vibrionales</taxon>
        <taxon>Vibrionaceae</taxon>
        <taxon>Photobacterium</taxon>
    </lineage>
</organism>
<dbReference type="InterPro" id="IPR050570">
    <property type="entry name" value="Cell_wall_metabolism_enzyme"/>
</dbReference>
<accession>A0A0J1HJ37</accession>
<keyword evidence="3" id="KW-0812">Transmembrane</keyword>
<evidence type="ECO:0000256" key="2">
    <source>
        <dbReference type="SAM" id="Coils"/>
    </source>
</evidence>
<comment type="caution">
    <text evidence="5">The sequence shown here is derived from an EMBL/GenBank/DDBJ whole genome shotgun (WGS) entry which is preliminary data.</text>
</comment>
<dbReference type="RefSeq" id="WP_047883593.1">
    <property type="nucleotide sequence ID" value="NZ_CP071325.1"/>
</dbReference>
<keyword evidence="2" id="KW-0175">Coiled coil</keyword>
<dbReference type="PANTHER" id="PTHR21666">
    <property type="entry name" value="PEPTIDASE-RELATED"/>
    <property type="match status" value="1"/>
</dbReference>
<name>A0A0J1HJ37_9GAMM</name>
<dbReference type="InterPro" id="IPR011055">
    <property type="entry name" value="Dup_hybrid_motif"/>
</dbReference>
<protein>
    <submittedName>
        <fullName evidence="5">Peptidase M23</fullName>
    </submittedName>
</protein>
<dbReference type="Gene3D" id="2.70.70.10">
    <property type="entry name" value="Glucose Permease (Domain IIA)"/>
    <property type="match status" value="1"/>
</dbReference>
<evidence type="ECO:0000256" key="3">
    <source>
        <dbReference type="SAM" id="Phobius"/>
    </source>
</evidence>
<keyword evidence="1" id="KW-0732">Signal</keyword>
<dbReference type="OrthoDB" id="9805070at2"/>
<reference evidence="5 6" key="1">
    <citation type="submission" date="2015-05" db="EMBL/GenBank/DDBJ databases">
        <title>Photobacterium galathea sp. nov.</title>
        <authorList>
            <person name="Machado H."/>
            <person name="Gram L."/>
        </authorList>
    </citation>
    <scope>NUCLEOTIDE SEQUENCE [LARGE SCALE GENOMIC DNA]</scope>
    <source>
        <strain evidence="5 6">DSM 22954</strain>
    </source>
</reference>
<dbReference type="InterPro" id="IPR016047">
    <property type="entry name" value="M23ase_b-sheet_dom"/>
</dbReference>
<dbReference type="STRING" id="320778.ABT57_02605"/>
<dbReference type="GO" id="GO:0004222">
    <property type="term" value="F:metalloendopeptidase activity"/>
    <property type="evidence" value="ECO:0007669"/>
    <property type="project" value="TreeGrafter"/>
</dbReference>
<sequence>MKERITISVSSINGSRHFHLCSKTQLRLRWVAGTCLALTLSVAGSLVYLNHLLNSAQSQQKALVQQSESLNGELVSLKRLKAELENEMDERENRLAYVAERLGELEHVLGVGSPEESSLERRLDVAAINSAVRLAMLDTIPNGLPVVNARQSSPFGERVHPVTRKRKMHRGLDFAVKKGTPVYATADGVVETVRSSQKGYGNFIRLQHAFGFTSSYSHLKSFAVRHGDFVTKGDLIAYSGNTGLSSGPHLHYEVRFVGRALNPQPFVQWGMDNFEHIFDQESKVKWAYLVDSVTLRVSRQLQLSSQKDVKFMVSSG</sequence>
<evidence type="ECO:0000256" key="1">
    <source>
        <dbReference type="ARBA" id="ARBA00022729"/>
    </source>
</evidence>
<feature type="domain" description="M23ase beta-sheet core" evidence="4">
    <location>
        <begin position="167"/>
        <end position="263"/>
    </location>
</feature>
<dbReference type="PANTHER" id="PTHR21666:SF289">
    <property type="entry name" value="L-ALA--D-GLU ENDOPEPTIDASE"/>
    <property type="match status" value="1"/>
</dbReference>
<feature type="transmembrane region" description="Helical" evidence="3">
    <location>
        <begin position="30"/>
        <end position="49"/>
    </location>
</feature>
<keyword evidence="3" id="KW-0472">Membrane</keyword>
<dbReference type="SUPFAM" id="SSF51261">
    <property type="entry name" value="Duplicated hybrid motif"/>
    <property type="match status" value="1"/>
</dbReference>
<dbReference type="PATRIC" id="fig|320778.3.peg.561"/>
<dbReference type="FunFam" id="2.70.70.10:FF:000006">
    <property type="entry name" value="M23 family peptidase"/>
    <property type="match status" value="1"/>
</dbReference>
<evidence type="ECO:0000313" key="5">
    <source>
        <dbReference type="EMBL" id="KLV11634.1"/>
    </source>
</evidence>
<evidence type="ECO:0000313" key="6">
    <source>
        <dbReference type="Proteomes" id="UP000035909"/>
    </source>
</evidence>
<dbReference type="Proteomes" id="UP000035909">
    <property type="component" value="Unassembled WGS sequence"/>
</dbReference>
<feature type="coiled-coil region" evidence="2">
    <location>
        <begin position="67"/>
        <end position="101"/>
    </location>
</feature>
<evidence type="ECO:0000259" key="4">
    <source>
        <dbReference type="Pfam" id="PF01551"/>
    </source>
</evidence>
<keyword evidence="3" id="KW-1133">Transmembrane helix</keyword>
<gene>
    <name evidence="5" type="ORF">ABT57_02605</name>
</gene>
<keyword evidence="6" id="KW-1185">Reference proteome</keyword>
<dbReference type="EMBL" id="LDOU01000002">
    <property type="protein sequence ID" value="KLV11634.1"/>
    <property type="molecule type" value="Genomic_DNA"/>
</dbReference>